<dbReference type="GO" id="GO:0006574">
    <property type="term" value="P:L-valine catabolic process"/>
    <property type="evidence" value="ECO:0007669"/>
    <property type="project" value="TreeGrafter"/>
</dbReference>
<evidence type="ECO:0000256" key="1">
    <source>
        <dbReference type="ARBA" id="ARBA00009986"/>
    </source>
</evidence>
<feature type="domain" description="Aldehyde dehydrogenase" evidence="6">
    <location>
        <begin position="260"/>
        <end position="422"/>
    </location>
</feature>
<dbReference type="EC" id="1.2.1.27" evidence="2"/>
<dbReference type="InterPro" id="IPR016162">
    <property type="entry name" value="Ald_DH_N"/>
</dbReference>
<dbReference type="PANTHER" id="PTHR43866">
    <property type="entry name" value="MALONATE-SEMIALDEHYDE DEHYDROGENASE"/>
    <property type="match status" value="1"/>
</dbReference>
<dbReference type="InterPro" id="IPR016163">
    <property type="entry name" value="Ald_DH_C"/>
</dbReference>
<evidence type="ECO:0000256" key="2">
    <source>
        <dbReference type="ARBA" id="ARBA00013048"/>
    </source>
</evidence>
<dbReference type="PROSITE" id="PS00070">
    <property type="entry name" value="ALDEHYDE_DEHYDR_CYS"/>
    <property type="match status" value="1"/>
</dbReference>
<dbReference type="OrthoDB" id="310895at2759"/>
<dbReference type="GO" id="GO:0005739">
    <property type="term" value="C:mitochondrion"/>
    <property type="evidence" value="ECO:0007669"/>
    <property type="project" value="TreeGrafter"/>
</dbReference>
<evidence type="ECO:0000313" key="7">
    <source>
        <dbReference type="EMBL" id="KAF7143830.1"/>
    </source>
</evidence>
<comment type="caution">
    <text evidence="7">The sequence shown here is derived from an EMBL/GenBank/DDBJ whole genome shotgun (WGS) entry which is preliminary data.</text>
</comment>
<comment type="similarity">
    <text evidence="1">Belongs to the aldehyde dehydrogenase family.</text>
</comment>
<name>A0A834LQL8_RHOSS</name>
<dbReference type="AlphaFoldDB" id="A0A834LQL8"/>
<dbReference type="GO" id="GO:0006210">
    <property type="term" value="P:thymine catabolic process"/>
    <property type="evidence" value="ECO:0007669"/>
    <property type="project" value="TreeGrafter"/>
</dbReference>
<evidence type="ECO:0000259" key="6">
    <source>
        <dbReference type="Pfam" id="PF00171"/>
    </source>
</evidence>
<evidence type="ECO:0000256" key="5">
    <source>
        <dbReference type="SAM" id="MobiDB-lite"/>
    </source>
</evidence>
<dbReference type="SUPFAM" id="SSF53720">
    <property type="entry name" value="ALDH-like"/>
    <property type="match status" value="3"/>
</dbReference>
<dbReference type="FunFam" id="3.40.309.10:FF:000002">
    <property type="entry name" value="Methylmalonate-semialdehyde dehydrogenase (Acylating)"/>
    <property type="match status" value="1"/>
</dbReference>
<evidence type="ECO:0000313" key="8">
    <source>
        <dbReference type="Proteomes" id="UP000626092"/>
    </source>
</evidence>
<sequence length="557" mass="59618">MLSGASVMLAELAVEAGLPKGVLNIVHGTHDIMNSICDDDDIKAVSFVGSDIAERVCKEPDTSNPSPPTAQPPATLAGSHPVSGDPRLTPASLLITDSCDFSLLCSVLLAGVYVFERASASGKRVQVVADYLALGTNMHFPCNLWASILTPTPLTVNKIWMIDYSLQCNRGAKNHAIVMPDASMDTTLNALVATGFGAAGQRCMAISTVVFVGGSNLWECGVRRSLTTWSEGVIVYLVKYSPTKWIEVPDVEDPFFPSREDKLVELAKSLIVNAGTESDADLGPVISKQAKERLCRLIQSGIDSGAKLALDGRNIVVPRYELGNFIGPTILSDVRVEMECYKEEIFGPVLLCMEADSLEEAINLVNRNKYSSGASIFTTSAAAASKFQSEIEAGQVGINVPVAAPLPFFSSNGSKASFSGDLNFSVYDVEGWIAGQPFRLDNEAQLGGGPIDEMTRAHWRLEGSSTRGSAAGPRVEHAGVVRSGPAVWHRSSRATWHRSYHSILLAENMVPSHGTIWSCHVAQPRSVLSMGFHNRTDQPRGSNLVLPCGVVSSLATA</sequence>
<dbReference type="Gene3D" id="3.40.309.10">
    <property type="entry name" value="Aldehyde Dehydrogenase, Chain A, domain 2"/>
    <property type="match status" value="2"/>
</dbReference>
<protein>
    <recommendedName>
        <fullName evidence="2">methylmalonate-semialdehyde dehydrogenase (CoA acylating)</fullName>
        <ecNumber evidence="2">1.2.1.27</ecNumber>
    </recommendedName>
</protein>
<evidence type="ECO:0000256" key="3">
    <source>
        <dbReference type="ARBA" id="ARBA00023002"/>
    </source>
</evidence>
<dbReference type="InterPro" id="IPR016161">
    <property type="entry name" value="Ald_DH/histidinol_DH"/>
</dbReference>
<dbReference type="InterPro" id="IPR016160">
    <property type="entry name" value="Ald_DH_CS_CYS"/>
</dbReference>
<keyword evidence="3" id="KW-0560">Oxidoreductase</keyword>
<dbReference type="Pfam" id="PF00171">
    <property type="entry name" value="Aldedh"/>
    <property type="match status" value="3"/>
</dbReference>
<feature type="domain" description="Aldehyde dehydrogenase" evidence="6">
    <location>
        <begin position="167"/>
        <end position="210"/>
    </location>
</feature>
<dbReference type="PANTHER" id="PTHR43866:SF3">
    <property type="entry name" value="METHYLMALONATE-SEMIALDEHYDE DEHYDROGENASE [ACYLATING], MITOCHONDRIAL"/>
    <property type="match status" value="1"/>
</dbReference>
<dbReference type="GO" id="GO:0004491">
    <property type="term" value="F:methylmalonate-semialdehyde dehydrogenase (acylating, NAD) activity"/>
    <property type="evidence" value="ECO:0007669"/>
    <property type="project" value="UniProtKB-EC"/>
</dbReference>
<dbReference type="Gene3D" id="3.40.605.10">
    <property type="entry name" value="Aldehyde Dehydrogenase, Chain A, domain 1"/>
    <property type="match status" value="2"/>
</dbReference>
<feature type="region of interest" description="Disordered" evidence="5">
    <location>
        <begin position="57"/>
        <end position="82"/>
    </location>
</feature>
<dbReference type="InterPro" id="IPR015590">
    <property type="entry name" value="Aldehyde_DH_dom"/>
</dbReference>
<accession>A0A834LQL8</accession>
<keyword evidence="8" id="KW-1185">Reference proteome</keyword>
<dbReference type="Proteomes" id="UP000626092">
    <property type="component" value="Unassembled WGS sequence"/>
</dbReference>
<proteinExistence type="inferred from homology"/>
<reference evidence="7" key="1">
    <citation type="submission" date="2019-11" db="EMBL/GenBank/DDBJ databases">
        <authorList>
            <person name="Liu Y."/>
            <person name="Hou J."/>
            <person name="Li T.-Q."/>
            <person name="Guan C.-H."/>
            <person name="Wu X."/>
            <person name="Wu H.-Z."/>
            <person name="Ling F."/>
            <person name="Zhang R."/>
            <person name="Shi X.-G."/>
            <person name="Ren J.-P."/>
            <person name="Chen E.-F."/>
            <person name="Sun J.-M."/>
        </authorList>
    </citation>
    <scope>NUCLEOTIDE SEQUENCE</scope>
    <source>
        <strain evidence="7">Adult_tree_wgs_1</strain>
        <tissue evidence="7">Leaves</tissue>
    </source>
</reference>
<dbReference type="EMBL" id="WJXA01000005">
    <property type="protein sequence ID" value="KAF7143830.1"/>
    <property type="molecule type" value="Genomic_DNA"/>
</dbReference>
<evidence type="ECO:0000256" key="4">
    <source>
        <dbReference type="ARBA" id="ARBA00023027"/>
    </source>
</evidence>
<dbReference type="InterPro" id="IPR010061">
    <property type="entry name" value="MeMal-semiAld_DH"/>
</dbReference>
<organism evidence="7 8">
    <name type="scientific">Rhododendron simsii</name>
    <name type="common">Sims's rhododendron</name>
    <dbReference type="NCBI Taxonomy" id="118357"/>
    <lineage>
        <taxon>Eukaryota</taxon>
        <taxon>Viridiplantae</taxon>
        <taxon>Streptophyta</taxon>
        <taxon>Embryophyta</taxon>
        <taxon>Tracheophyta</taxon>
        <taxon>Spermatophyta</taxon>
        <taxon>Magnoliopsida</taxon>
        <taxon>eudicotyledons</taxon>
        <taxon>Gunneridae</taxon>
        <taxon>Pentapetalae</taxon>
        <taxon>asterids</taxon>
        <taxon>Ericales</taxon>
        <taxon>Ericaceae</taxon>
        <taxon>Ericoideae</taxon>
        <taxon>Rhodoreae</taxon>
        <taxon>Rhododendron</taxon>
    </lineage>
</organism>
<gene>
    <name evidence="7" type="ORF">RHSIM_Rhsim05G0100400</name>
</gene>
<feature type="domain" description="Aldehyde dehydrogenase" evidence="6">
    <location>
        <begin position="6"/>
        <end position="58"/>
    </location>
</feature>
<keyword evidence="4" id="KW-0520">NAD</keyword>